<dbReference type="EMBL" id="CP111021">
    <property type="protein sequence ID" value="WAR16204.1"/>
    <property type="molecule type" value="Genomic_DNA"/>
</dbReference>
<evidence type="ECO:0000313" key="3">
    <source>
        <dbReference type="EMBL" id="WAR16173.1"/>
    </source>
</evidence>
<dbReference type="EMBL" id="CP111021">
    <property type="protein sequence ID" value="WAR16173.1"/>
    <property type="molecule type" value="Genomic_DNA"/>
</dbReference>
<evidence type="ECO:0000256" key="1">
    <source>
        <dbReference type="ARBA" id="ARBA00006484"/>
    </source>
</evidence>
<comment type="similarity">
    <text evidence="1">Belongs to the short-chain dehydrogenases/reductases (SDR) family.</text>
</comment>
<dbReference type="Proteomes" id="UP001164746">
    <property type="component" value="Chromosome 10"/>
</dbReference>
<gene>
    <name evidence="3" type="ORF">MAR_030767</name>
    <name evidence="4" type="ORF">MAR_030798</name>
</gene>
<proteinExistence type="inferred from homology"/>
<dbReference type="PRINTS" id="PR00081">
    <property type="entry name" value="GDHRDH"/>
</dbReference>
<keyword evidence="5" id="KW-1185">Reference proteome</keyword>
<reference evidence="4" key="1">
    <citation type="submission" date="2022-11" db="EMBL/GenBank/DDBJ databases">
        <title>Centuries of genome instability and evolution in soft-shell clam transmissible cancer (bioRxiv).</title>
        <authorList>
            <person name="Hart S.F.M."/>
            <person name="Yonemitsu M.A."/>
            <person name="Giersch R.M."/>
            <person name="Beal B.F."/>
            <person name="Arriagada G."/>
            <person name="Davis B.W."/>
            <person name="Ostrander E.A."/>
            <person name="Goff S.P."/>
            <person name="Metzger M.J."/>
        </authorList>
    </citation>
    <scope>NUCLEOTIDE SEQUENCE</scope>
    <source>
        <strain evidence="4">MELC-2E11</strain>
        <tissue evidence="4">Siphon/mantle</tissue>
    </source>
</reference>
<organism evidence="4 5">
    <name type="scientific">Mya arenaria</name>
    <name type="common">Soft-shell clam</name>
    <dbReference type="NCBI Taxonomy" id="6604"/>
    <lineage>
        <taxon>Eukaryota</taxon>
        <taxon>Metazoa</taxon>
        <taxon>Spiralia</taxon>
        <taxon>Lophotrochozoa</taxon>
        <taxon>Mollusca</taxon>
        <taxon>Bivalvia</taxon>
        <taxon>Autobranchia</taxon>
        <taxon>Heteroconchia</taxon>
        <taxon>Euheterodonta</taxon>
        <taxon>Imparidentia</taxon>
        <taxon>Neoheterodontei</taxon>
        <taxon>Myida</taxon>
        <taxon>Myoidea</taxon>
        <taxon>Myidae</taxon>
        <taxon>Mya</taxon>
    </lineage>
</organism>
<dbReference type="Gene3D" id="3.40.50.720">
    <property type="entry name" value="NAD(P)-binding Rossmann-like Domain"/>
    <property type="match status" value="1"/>
</dbReference>
<sequence length="153" mass="17199">MTLDSKLENTKAVIRFFVPVKKKSFAGTIVLVTGAGHGIGKELAMKFSEVGARLILWDINKRQVEEVEQTIRKSRHKDDAAKSYVCDVSKVENIKATAAKMRREVGEVEVLVNNAGILHGGSLLEILWPSKFKENPNELMYKGINPQYKERND</sequence>
<evidence type="ECO:0000313" key="4">
    <source>
        <dbReference type="EMBL" id="WAR16204.1"/>
    </source>
</evidence>
<dbReference type="InterPro" id="IPR036291">
    <property type="entry name" value="NAD(P)-bd_dom_sf"/>
</dbReference>
<protein>
    <submittedName>
        <fullName evidence="4">DHB11-like protein</fullName>
    </submittedName>
</protein>
<dbReference type="PANTHER" id="PTHR24322">
    <property type="entry name" value="PKSB"/>
    <property type="match status" value="1"/>
</dbReference>
<accession>A0ABY7F5X6</accession>
<dbReference type="PANTHER" id="PTHR24322:SF736">
    <property type="entry name" value="RETINOL DEHYDROGENASE 10"/>
    <property type="match status" value="1"/>
</dbReference>
<dbReference type="Pfam" id="PF00106">
    <property type="entry name" value="adh_short"/>
    <property type="match status" value="1"/>
</dbReference>
<dbReference type="InterPro" id="IPR002347">
    <property type="entry name" value="SDR_fam"/>
</dbReference>
<dbReference type="SUPFAM" id="SSF51735">
    <property type="entry name" value="NAD(P)-binding Rossmann-fold domains"/>
    <property type="match status" value="1"/>
</dbReference>
<keyword evidence="2" id="KW-0560">Oxidoreductase</keyword>
<name>A0ABY7F5X6_MYAAR</name>
<evidence type="ECO:0000256" key="2">
    <source>
        <dbReference type="ARBA" id="ARBA00023002"/>
    </source>
</evidence>
<evidence type="ECO:0000313" key="5">
    <source>
        <dbReference type="Proteomes" id="UP001164746"/>
    </source>
</evidence>